<proteinExistence type="predicted"/>
<keyword evidence="2" id="KW-1185">Reference proteome</keyword>
<dbReference type="RefSeq" id="WP_100793568.1">
    <property type="nucleotide sequence ID" value="NZ_FOMX01000074.1"/>
</dbReference>
<accession>A0A1I2IQ95</accession>
<evidence type="ECO:0000313" key="1">
    <source>
        <dbReference type="EMBL" id="SFF43880.1"/>
    </source>
</evidence>
<protein>
    <submittedName>
        <fullName evidence="1">Uncharacterized protein</fullName>
    </submittedName>
</protein>
<name>A0A1I2IQ95_9BACT</name>
<organism evidence="1 2">
    <name type="scientific">Nannocystis exedens</name>
    <dbReference type="NCBI Taxonomy" id="54"/>
    <lineage>
        <taxon>Bacteria</taxon>
        <taxon>Pseudomonadati</taxon>
        <taxon>Myxococcota</taxon>
        <taxon>Polyangia</taxon>
        <taxon>Nannocystales</taxon>
        <taxon>Nannocystaceae</taxon>
        <taxon>Nannocystis</taxon>
    </lineage>
</organism>
<dbReference type="AlphaFoldDB" id="A0A1I2IQ95"/>
<dbReference type="STRING" id="54.SAMN02745121_08864"/>
<dbReference type="Proteomes" id="UP000199400">
    <property type="component" value="Unassembled WGS sequence"/>
</dbReference>
<reference evidence="2" key="1">
    <citation type="submission" date="2016-10" db="EMBL/GenBank/DDBJ databases">
        <authorList>
            <person name="Varghese N."/>
            <person name="Submissions S."/>
        </authorList>
    </citation>
    <scope>NUCLEOTIDE SEQUENCE [LARGE SCALE GENOMIC DNA]</scope>
    <source>
        <strain evidence="2">ATCC 25963</strain>
    </source>
</reference>
<sequence length="337" mass="36771">MTPDLTCYGDGIKSLADLVGDFDLRSPMDVHAWYRAEWQAIAEVLGFSQELEATLAPLRVVRDRLTAANQAGVDAFARWLRRQRPAISDSHARTQEAVLSQLITAGEKRGELWRVAADPTTLAAGACYDEAGQLRRAFYPDTAPGYFGEGWSGPPPRAESACGWTTPLVLHLGTFPWVYSSRIDGPAIGARWVSPNAAPALTGMRAMARLLEPAGNLRQDARQVASTYEQFAAHTAPLVARLPAYQPGRAVAGQLYRRGGFLYVHQGSLHLEGLAGSRGRIAVAAYNYVLRRFACFFSVRRAALRALIALPSDVQRIAESSADPCLRRHVEEVARAG</sequence>
<gene>
    <name evidence="1" type="ORF">SAMN02745121_08864</name>
</gene>
<dbReference type="EMBL" id="FOMX01000074">
    <property type="protein sequence ID" value="SFF43880.1"/>
    <property type="molecule type" value="Genomic_DNA"/>
</dbReference>
<evidence type="ECO:0000313" key="2">
    <source>
        <dbReference type="Proteomes" id="UP000199400"/>
    </source>
</evidence>